<dbReference type="EMBL" id="SMAA01000002">
    <property type="protein sequence ID" value="TCS81429.1"/>
    <property type="molecule type" value="Genomic_DNA"/>
</dbReference>
<feature type="transmembrane region" description="Helical" evidence="6">
    <location>
        <begin position="276"/>
        <end position="293"/>
    </location>
</feature>
<feature type="transmembrane region" description="Helical" evidence="6">
    <location>
        <begin position="314"/>
        <end position="333"/>
    </location>
</feature>
<dbReference type="InterPro" id="IPR036259">
    <property type="entry name" value="MFS_trans_sf"/>
</dbReference>
<dbReference type="Gene3D" id="1.20.1250.20">
    <property type="entry name" value="MFS general substrate transporter like domains"/>
    <property type="match status" value="2"/>
</dbReference>
<comment type="caution">
    <text evidence="8">The sequence shown here is derived from an EMBL/GenBank/DDBJ whole genome shotgun (WGS) entry which is preliminary data.</text>
</comment>
<name>A0A4R3KEP1_9FIRM</name>
<evidence type="ECO:0000256" key="3">
    <source>
        <dbReference type="ARBA" id="ARBA00022692"/>
    </source>
</evidence>
<dbReference type="GO" id="GO:0005886">
    <property type="term" value="C:plasma membrane"/>
    <property type="evidence" value="ECO:0007669"/>
    <property type="project" value="UniProtKB-SubCell"/>
</dbReference>
<feature type="transmembrane region" description="Helical" evidence="6">
    <location>
        <begin position="105"/>
        <end position="126"/>
    </location>
</feature>
<dbReference type="InterPro" id="IPR051337">
    <property type="entry name" value="OPA_Antiporter"/>
</dbReference>
<gene>
    <name evidence="8" type="ORF">EDC37_102132</name>
</gene>
<dbReference type="Pfam" id="PF07690">
    <property type="entry name" value="MFS_1"/>
    <property type="match status" value="1"/>
</dbReference>
<organism evidence="8 9">
    <name type="scientific">Pectinatus cerevisiiphilus</name>
    <dbReference type="NCBI Taxonomy" id="86956"/>
    <lineage>
        <taxon>Bacteria</taxon>
        <taxon>Bacillati</taxon>
        <taxon>Bacillota</taxon>
        <taxon>Negativicutes</taxon>
        <taxon>Selenomonadales</taxon>
        <taxon>Selenomonadaceae</taxon>
        <taxon>Pectinatus</taxon>
    </lineage>
</organism>
<evidence type="ECO:0000313" key="8">
    <source>
        <dbReference type="EMBL" id="TCS81429.1"/>
    </source>
</evidence>
<dbReference type="PANTHER" id="PTHR43826">
    <property type="entry name" value="GLUCOSE-6-PHOSPHATE EXCHANGER SLC37A4"/>
    <property type="match status" value="1"/>
</dbReference>
<sequence length="447" mass="49199">MKKNYKWIILITCILVYSSANLVRLNYTGIASYLMTEWQIGKPELGVLGAAFFYAYALGQSSWGSLTDLFGGRKIIPCGVFITAILMGVFAITDNYHQAVVVRALLGFVGGASFVPCVAVIGRWFGKKQRGLAMNLFSGPGGGLGEVWSFLLLPIMALFLNQGVTVFGMSSWHAATFIMGIIILVIAIVAYGLLRSDPTELYTDQTDTQITKENKSVHQKNNYKTIIFSALKNPSFWIFVLIWQGFTVCLRLIPSWLPLYAATFYQEMANMSKAEAMIAGGAIASFYVAGRIIGPPFVGKLSDWLLSKYNISRIVILIASFSITLICSFFLTLHITSAVILVVIAFILGTGINLLSILNTVIAETWSVETSGTLNGVANTITQFIGAASLSYSGYMAVNFAIKDGGFNLEYRGIWFLVMISVIIAVLASIFAFFYNKKREKMQKMIY</sequence>
<proteinExistence type="predicted"/>
<feature type="transmembrane region" description="Helical" evidence="6">
    <location>
        <begin position="414"/>
        <end position="435"/>
    </location>
</feature>
<dbReference type="OrthoDB" id="9766638at2"/>
<feature type="domain" description="Major facilitator superfamily (MFS) profile" evidence="7">
    <location>
        <begin position="5"/>
        <end position="440"/>
    </location>
</feature>
<evidence type="ECO:0000256" key="2">
    <source>
        <dbReference type="ARBA" id="ARBA00022448"/>
    </source>
</evidence>
<feature type="transmembrane region" description="Helical" evidence="6">
    <location>
        <begin position="236"/>
        <end position="256"/>
    </location>
</feature>
<dbReference type="InterPro" id="IPR011701">
    <property type="entry name" value="MFS"/>
</dbReference>
<protein>
    <submittedName>
        <fullName evidence="8">Sugar phosphate permease</fullName>
    </submittedName>
</protein>
<keyword evidence="4 6" id="KW-1133">Transmembrane helix</keyword>
<dbReference type="GO" id="GO:0035435">
    <property type="term" value="P:phosphate ion transmembrane transport"/>
    <property type="evidence" value="ECO:0007669"/>
    <property type="project" value="TreeGrafter"/>
</dbReference>
<keyword evidence="3 6" id="KW-0812">Transmembrane</keyword>
<evidence type="ECO:0000256" key="5">
    <source>
        <dbReference type="ARBA" id="ARBA00023136"/>
    </source>
</evidence>
<dbReference type="PANTHER" id="PTHR43826:SF3">
    <property type="entry name" value="GLUCOSE-6-PHOSPHATE EXCHANGER SLC37A4"/>
    <property type="match status" value="1"/>
</dbReference>
<feature type="transmembrane region" description="Helical" evidence="6">
    <location>
        <begin position="384"/>
        <end position="402"/>
    </location>
</feature>
<feature type="transmembrane region" description="Helical" evidence="6">
    <location>
        <begin position="45"/>
        <end position="63"/>
    </location>
</feature>
<evidence type="ECO:0000259" key="7">
    <source>
        <dbReference type="PROSITE" id="PS50850"/>
    </source>
</evidence>
<reference evidence="8 9" key="1">
    <citation type="submission" date="2019-03" db="EMBL/GenBank/DDBJ databases">
        <title>Genomic Encyclopedia of Type Strains, Phase IV (KMG-IV): sequencing the most valuable type-strain genomes for metagenomic binning, comparative biology and taxonomic classification.</title>
        <authorList>
            <person name="Goeker M."/>
        </authorList>
    </citation>
    <scope>NUCLEOTIDE SEQUENCE [LARGE SCALE GENOMIC DNA]</scope>
    <source>
        <strain evidence="8 9">DSM 20467</strain>
    </source>
</reference>
<keyword evidence="5 6" id="KW-0472">Membrane</keyword>
<feature type="transmembrane region" description="Helical" evidence="6">
    <location>
        <begin position="174"/>
        <end position="194"/>
    </location>
</feature>
<dbReference type="SUPFAM" id="SSF103473">
    <property type="entry name" value="MFS general substrate transporter"/>
    <property type="match status" value="1"/>
</dbReference>
<accession>A0A4R3KEP1</accession>
<dbReference type="AlphaFoldDB" id="A0A4R3KEP1"/>
<evidence type="ECO:0000256" key="6">
    <source>
        <dbReference type="SAM" id="Phobius"/>
    </source>
</evidence>
<evidence type="ECO:0000256" key="1">
    <source>
        <dbReference type="ARBA" id="ARBA00004651"/>
    </source>
</evidence>
<feature type="transmembrane region" description="Helical" evidence="6">
    <location>
        <begin position="339"/>
        <end position="363"/>
    </location>
</feature>
<dbReference type="Proteomes" id="UP000295188">
    <property type="component" value="Unassembled WGS sequence"/>
</dbReference>
<evidence type="ECO:0000313" key="9">
    <source>
        <dbReference type="Proteomes" id="UP000295188"/>
    </source>
</evidence>
<dbReference type="InterPro" id="IPR020846">
    <property type="entry name" value="MFS_dom"/>
</dbReference>
<comment type="subcellular location">
    <subcellularLocation>
        <location evidence="1">Cell membrane</location>
        <topology evidence="1">Multi-pass membrane protein</topology>
    </subcellularLocation>
</comment>
<keyword evidence="2" id="KW-0813">Transport</keyword>
<keyword evidence="9" id="KW-1185">Reference proteome</keyword>
<dbReference type="GO" id="GO:0061513">
    <property type="term" value="F:glucose 6-phosphate:phosphate antiporter activity"/>
    <property type="evidence" value="ECO:0007669"/>
    <property type="project" value="TreeGrafter"/>
</dbReference>
<dbReference type="PROSITE" id="PS50850">
    <property type="entry name" value="MFS"/>
    <property type="match status" value="1"/>
</dbReference>
<evidence type="ECO:0000256" key="4">
    <source>
        <dbReference type="ARBA" id="ARBA00022989"/>
    </source>
</evidence>
<feature type="transmembrane region" description="Helical" evidence="6">
    <location>
        <begin position="75"/>
        <end position="93"/>
    </location>
</feature>
<feature type="transmembrane region" description="Helical" evidence="6">
    <location>
        <begin position="7"/>
        <end position="25"/>
    </location>
</feature>